<comment type="caution">
    <text evidence="3">The sequence shown here is derived from an EMBL/GenBank/DDBJ whole genome shotgun (WGS) entry which is preliminary data.</text>
</comment>
<evidence type="ECO:0000313" key="4">
    <source>
        <dbReference type="Proteomes" id="UP001152803"/>
    </source>
</evidence>
<dbReference type="EMBL" id="JAFJMO010000009">
    <property type="protein sequence ID" value="KAJ8268460.1"/>
    <property type="molecule type" value="Genomic_DNA"/>
</dbReference>
<keyword evidence="2" id="KW-0732">Signal</keyword>
<evidence type="ECO:0000313" key="3">
    <source>
        <dbReference type="EMBL" id="KAJ8268460.1"/>
    </source>
</evidence>
<protein>
    <submittedName>
        <fullName evidence="3">Uncharacterized protein</fullName>
    </submittedName>
</protein>
<proteinExistence type="predicted"/>
<evidence type="ECO:0000256" key="1">
    <source>
        <dbReference type="SAM" id="MobiDB-lite"/>
    </source>
</evidence>
<feature type="compositionally biased region" description="Polar residues" evidence="1">
    <location>
        <begin position="59"/>
        <end position="76"/>
    </location>
</feature>
<dbReference type="OrthoDB" id="8927399at2759"/>
<accession>A0A9Q1DFU5</accession>
<feature type="signal peptide" evidence="2">
    <location>
        <begin position="1"/>
        <end position="21"/>
    </location>
</feature>
<sequence>MATCALLLFSLLAVAVTLSSGAPVNSFGKPTQVPPLKERAIQGTPVSIPGGHVEALTVQEDQPQAGRTQATPTQTRMGRAASTPSKKIPRPCPGCFSVIGDPGTPQKGQ</sequence>
<feature type="chain" id="PRO_5040246681" evidence="2">
    <location>
        <begin position="22"/>
        <end position="109"/>
    </location>
</feature>
<evidence type="ECO:0000256" key="2">
    <source>
        <dbReference type="SAM" id="SignalP"/>
    </source>
</evidence>
<organism evidence="3 4">
    <name type="scientific">Conger conger</name>
    <name type="common">Conger eel</name>
    <name type="synonym">Muraena conger</name>
    <dbReference type="NCBI Taxonomy" id="82655"/>
    <lineage>
        <taxon>Eukaryota</taxon>
        <taxon>Metazoa</taxon>
        <taxon>Chordata</taxon>
        <taxon>Craniata</taxon>
        <taxon>Vertebrata</taxon>
        <taxon>Euteleostomi</taxon>
        <taxon>Actinopterygii</taxon>
        <taxon>Neopterygii</taxon>
        <taxon>Teleostei</taxon>
        <taxon>Anguilliformes</taxon>
        <taxon>Congridae</taxon>
        <taxon>Conger</taxon>
    </lineage>
</organism>
<reference evidence="3" key="1">
    <citation type="journal article" date="2023" name="Science">
        <title>Genome structures resolve the early diversification of teleost fishes.</title>
        <authorList>
            <person name="Parey E."/>
            <person name="Louis A."/>
            <person name="Montfort J."/>
            <person name="Bouchez O."/>
            <person name="Roques C."/>
            <person name="Iampietro C."/>
            <person name="Lluch J."/>
            <person name="Castinel A."/>
            <person name="Donnadieu C."/>
            <person name="Desvignes T."/>
            <person name="Floi Bucao C."/>
            <person name="Jouanno E."/>
            <person name="Wen M."/>
            <person name="Mejri S."/>
            <person name="Dirks R."/>
            <person name="Jansen H."/>
            <person name="Henkel C."/>
            <person name="Chen W.J."/>
            <person name="Zahm M."/>
            <person name="Cabau C."/>
            <person name="Klopp C."/>
            <person name="Thompson A.W."/>
            <person name="Robinson-Rechavi M."/>
            <person name="Braasch I."/>
            <person name="Lecointre G."/>
            <person name="Bobe J."/>
            <person name="Postlethwait J.H."/>
            <person name="Berthelot C."/>
            <person name="Roest Crollius H."/>
            <person name="Guiguen Y."/>
        </authorList>
    </citation>
    <scope>NUCLEOTIDE SEQUENCE</scope>
    <source>
        <strain evidence="3">Concon-B</strain>
    </source>
</reference>
<dbReference type="AlphaFoldDB" id="A0A9Q1DFU5"/>
<name>A0A9Q1DFU5_CONCO</name>
<feature type="region of interest" description="Disordered" evidence="1">
    <location>
        <begin position="58"/>
        <end position="109"/>
    </location>
</feature>
<gene>
    <name evidence="3" type="ORF">COCON_G00136320</name>
</gene>
<keyword evidence="4" id="KW-1185">Reference proteome</keyword>
<dbReference type="Proteomes" id="UP001152803">
    <property type="component" value="Unassembled WGS sequence"/>
</dbReference>